<keyword evidence="4" id="KW-0804">Transcription</keyword>
<name>A0ABQ7UZQ5_SOLTU</name>
<protein>
    <recommendedName>
        <fullName evidence="4">Mediator of RNA polymerase II transcription subunit 11</fullName>
    </recommendedName>
    <alternativeName>
        <fullName evidence="4">Mediator complex subunit 11</fullName>
    </alternativeName>
</protein>
<comment type="similarity">
    <text evidence="2 4">Belongs to the Mediator complex subunit 11 family.</text>
</comment>
<evidence type="ECO:0000256" key="1">
    <source>
        <dbReference type="ARBA" id="ARBA00004123"/>
    </source>
</evidence>
<evidence type="ECO:0000256" key="4">
    <source>
        <dbReference type="RuleBase" id="RU364147"/>
    </source>
</evidence>
<keyword evidence="4" id="KW-0010">Activator</keyword>
<evidence type="ECO:0000256" key="3">
    <source>
        <dbReference type="ARBA" id="ARBA00023242"/>
    </source>
</evidence>
<evidence type="ECO:0000256" key="2">
    <source>
        <dbReference type="ARBA" id="ARBA00008186"/>
    </source>
</evidence>
<evidence type="ECO:0000313" key="7">
    <source>
        <dbReference type="Proteomes" id="UP000826656"/>
    </source>
</evidence>
<comment type="subcellular location">
    <subcellularLocation>
        <location evidence="1 4">Nucleus</location>
    </subcellularLocation>
</comment>
<dbReference type="Proteomes" id="UP000826656">
    <property type="component" value="Unassembled WGS sequence"/>
</dbReference>
<comment type="function">
    <text evidence="4">Component of the Mediator complex, a coactivator involved in the regulated transcription of nearly all RNA polymerase II-dependent genes. Mediator functions as a bridge to convey information from gene-specific regulatory proteins to the basal RNA polymerase II transcription machinery. Mediator is recruited to promoters by direct interactions with regulatory proteins and serves as a scaffold for the assembly of a functional pre-initiation complex with RNA polymerase II and the general transcription factors.</text>
</comment>
<dbReference type="PANTHER" id="PTHR34572:SF1">
    <property type="entry name" value="GOLGIN FAMILY A PROTEIN"/>
    <property type="match status" value="1"/>
</dbReference>
<keyword evidence="7" id="KW-1185">Reference proteome</keyword>
<dbReference type="Gene3D" id="1.10.287.3490">
    <property type="match status" value="1"/>
</dbReference>
<dbReference type="EMBL" id="JAIVGD010000015">
    <property type="protein sequence ID" value="KAH0757316.1"/>
    <property type="molecule type" value="Genomic_DNA"/>
</dbReference>
<keyword evidence="4" id="KW-0805">Transcription regulation</keyword>
<sequence length="463" mass="52255">MDGVGARLGRSSARYAPTTVFTGPVRRWKKKWIQGAPPSSGNSHSRTTANGGVNGSNVSHLLLFKWIPINASQNNNDSSAKDDVVSVEEPPKRKFKYIPINVLEEQKNDASEQAEDDIKPIESDTNSEEPISQVDGFDEKPDINDVPMEENQVRQVSYRSTKSFGIPQNVALCCGEIDDDVIHHIGAAWVKKRFVSGVVRYKKISPELVLWGGVSNKIRNEVTREKVEVASVVYKIRERRLRWFGHVQRRFRLVSAYRKTSLNGIFTEQQLGAETISDRPATVALLPLILAAVEGKVFGVKAEVGFEVYGLRVLVLDRSLALWHYNSVIFFSCPNSFPQNTMDSQSQNTSLQRLQNVEKRIVRVLELAGGVMDEMANPSGPRKEFINNHCSEFMQLIKDIQVTLREEIKSACEYRPFEKCDYVPRISNEICCKKLEYVISQFDNMKQTIEGYHAAASDHMALD</sequence>
<evidence type="ECO:0000313" key="6">
    <source>
        <dbReference type="EMBL" id="KAH0757316.1"/>
    </source>
</evidence>
<accession>A0ABQ7UZQ5</accession>
<gene>
    <name evidence="4" type="primary">MED11</name>
    <name evidence="6" type="ORF">KY290_020809</name>
</gene>
<dbReference type="PANTHER" id="PTHR34572">
    <property type="entry name" value="GOLGIN FAMILY A PROTEIN"/>
    <property type="match status" value="1"/>
</dbReference>
<feature type="compositionally biased region" description="Polar residues" evidence="5">
    <location>
        <begin position="37"/>
        <end position="53"/>
    </location>
</feature>
<dbReference type="InterPro" id="IPR019404">
    <property type="entry name" value="Mediator_Med11"/>
</dbReference>
<dbReference type="Pfam" id="PF10280">
    <property type="entry name" value="Med11"/>
    <property type="match status" value="1"/>
</dbReference>
<feature type="region of interest" description="Disordered" evidence="5">
    <location>
        <begin position="33"/>
        <end position="53"/>
    </location>
</feature>
<evidence type="ECO:0000256" key="5">
    <source>
        <dbReference type="SAM" id="MobiDB-lite"/>
    </source>
</evidence>
<organism evidence="6 7">
    <name type="scientific">Solanum tuberosum</name>
    <name type="common">Potato</name>
    <dbReference type="NCBI Taxonomy" id="4113"/>
    <lineage>
        <taxon>Eukaryota</taxon>
        <taxon>Viridiplantae</taxon>
        <taxon>Streptophyta</taxon>
        <taxon>Embryophyta</taxon>
        <taxon>Tracheophyta</taxon>
        <taxon>Spermatophyta</taxon>
        <taxon>Magnoliopsida</taxon>
        <taxon>eudicotyledons</taxon>
        <taxon>Gunneridae</taxon>
        <taxon>Pentapetalae</taxon>
        <taxon>asterids</taxon>
        <taxon>lamiids</taxon>
        <taxon>Solanales</taxon>
        <taxon>Solanaceae</taxon>
        <taxon>Solanoideae</taxon>
        <taxon>Solaneae</taxon>
        <taxon>Solanum</taxon>
    </lineage>
</organism>
<keyword evidence="3 4" id="KW-0539">Nucleus</keyword>
<reference evidence="6 7" key="1">
    <citation type="journal article" date="2021" name="bioRxiv">
        <title>Chromosome-scale and haplotype-resolved genome assembly of a tetraploid potato cultivar.</title>
        <authorList>
            <person name="Sun H."/>
            <person name="Jiao W.-B."/>
            <person name="Krause K."/>
            <person name="Campoy J.A."/>
            <person name="Goel M."/>
            <person name="Folz-Donahue K."/>
            <person name="Kukat C."/>
            <person name="Huettel B."/>
            <person name="Schneeberger K."/>
        </authorList>
    </citation>
    <scope>NUCLEOTIDE SEQUENCE [LARGE SCALE GENOMIC DNA]</scope>
    <source>
        <strain evidence="6">SolTubOtavaFocal</strain>
        <tissue evidence="6">Leaves</tissue>
    </source>
</reference>
<feature type="region of interest" description="Disordered" evidence="5">
    <location>
        <begin position="122"/>
        <end position="144"/>
    </location>
</feature>
<proteinExistence type="inferred from homology"/>
<comment type="caution">
    <text evidence="6">The sequence shown here is derived from an EMBL/GenBank/DDBJ whole genome shotgun (WGS) entry which is preliminary data.</text>
</comment>
<comment type="subunit">
    <text evidence="4">Component of the Mediator complex.</text>
</comment>